<protein>
    <submittedName>
        <fullName evidence="2">Uncharacterized protein</fullName>
    </submittedName>
</protein>
<evidence type="ECO:0000313" key="3">
    <source>
        <dbReference type="Proteomes" id="UP000693946"/>
    </source>
</evidence>
<evidence type="ECO:0000256" key="1">
    <source>
        <dbReference type="SAM" id="MobiDB-lite"/>
    </source>
</evidence>
<gene>
    <name evidence="2" type="ORF">JOB18_015564</name>
</gene>
<proteinExistence type="predicted"/>
<feature type="region of interest" description="Disordered" evidence="1">
    <location>
        <begin position="86"/>
        <end position="132"/>
    </location>
</feature>
<dbReference type="EMBL" id="JAGKHQ010000692">
    <property type="protein sequence ID" value="KAG7465550.1"/>
    <property type="molecule type" value="Genomic_DNA"/>
</dbReference>
<sequence>MALAGCPDYFLRHPNYQESMDRTSSRRPDELIVPGFQHSANQNLPHHHDDDVDLEQLVNDMNSSMESVYSTQADTALLLNNGHMHTPHYHQQQHHHHAHAAYPGHGQQAHRRHTPPLHPSSPSREKLRHSQPMHIQAVRCLQEEQQQLRPASLPAIPNPFPELCSPAGSPVLSPIQTTDNHLHTIHLYTVVARLVMPTALLKAASRPVVVVFRFICVYNNDNHHMLQRINKHLSGFEVVNAVSRMLQTERRLPCQSREYIIYGWEPLPFLPRQSLRCCSKTQEPISRQRPKAPPTYLDSDNSAENTGLVRKRALTWVFFYRRHSVLYILSDEIDLEP</sequence>
<name>A0AAV6PLS3_SOLSE</name>
<dbReference type="AlphaFoldDB" id="A0AAV6PLS3"/>
<accession>A0AAV6PLS3</accession>
<feature type="region of interest" description="Disordered" evidence="1">
    <location>
        <begin position="281"/>
        <end position="300"/>
    </location>
</feature>
<dbReference type="Proteomes" id="UP000693946">
    <property type="component" value="Unassembled WGS sequence"/>
</dbReference>
<organism evidence="2 3">
    <name type="scientific">Solea senegalensis</name>
    <name type="common">Senegalese sole</name>
    <dbReference type="NCBI Taxonomy" id="28829"/>
    <lineage>
        <taxon>Eukaryota</taxon>
        <taxon>Metazoa</taxon>
        <taxon>Chordata</taxon>
        <taxon>Craniata</taxon>
        <taxon>Vertebrata</taxon>
        <taxon>Euteleostomi</taxon>
        <taxon>Actinopterygii</taxon>
        <taxon>Neopterygii</taxon>
        <taxon>Teleostei</taxon>
        <taxon>Neoteleostei</taxon>
        <taxon>Acanthomorphata</taxon>
        <taxon>Carangaria</taxon>
        <taxon>Pleuronectiformes</taxon>
        <taxon>Pleuronectoidei</taxon>
        <taxon>Soleidae</taxon>
        <taxon>Solea</taxon>
    </lineage>
</organism>
<feature type="non-terminal residue" evidence="2">
    <location>
        <position position="337"/>
    </location>
</feature>
<evidence type="ECO:0000313" key="2">
    <source>
        <dbReference type="EMBL" id="KAG7465550.1"/>
    </source>
</evidence>
<feature type="compositionally biased region" description="Basic residues" evidence="1">
    <location>
        <begin position="86"/>
        <end position="99"/>
    </location>
</feature>
<keyword evidence="3" id="KW-1185">Reference proteome</keyword>
<reference evidence="2 3" key="1">
    <citation type="journal article" date="2021" name="Sci. Rep.">
        <title>Chromosome anchoring in Senegalese sole (Solea senegalensis) reveals sex-associated markers and genome rearrangements in flatfish.</title>
        <authorList>
            <person name="Guerrero-Cozar I."/>
            <person name="Gomez-Garrido J."/>
            <person name="Berbel C."/>
            <person name="Martinez-Blanch J.F."/>
            <person name="Alioto T."/>
            <person name="Claros M.G."/>
            <person name="Gagnaire P.A."/>
            <person name="Manchado M."/>
        </authorList>
    </citation>
    <scope>NUCLEOTIDE SEQUENCE [LARGE SCALE GENOMIC DNA]</scope>
    <source>
        <strain evidence="2">Sse05_10M</strain>
    </source>
</reference>
<comment type="caution">
    <text evidence="2">The sequence shown here is derived from an EMBL/GenBank/DDBJ whole genome shotgun (WGS) entry which is preliminary data.</text>
</comment>